<dbReference type="AlphaFoldDB" id="A0A2G5KAU2"/>
<proteinExistence type="predicted"/>
<gene>
    <name evidence="2" type="ORF">BFP76_12215</name>
</gene>
<sequence>MLTVSASAISAQSLSFGPSMNMFGTSGLIDMPSAESQPDAEFSTTISSFAGSVRGTFTFQVTPRLSGTFRYTKIDNWVFDNETYDRSFDFQYRLLDETEFRPALAIGLRDFMGTGIYSGQYIVATKNITPKLKVTGGVGWGRFSNSDDIQVYREGNLGGKPSIDDWFSGPAGFFGGVEWQTPVKGLRAKVEYSSDKYAIENTLDRDENFPNRRSEITFDRKSPLNFGLEYSRNSSYSVGLYYMYGSEVGLRFTTSLNPKTGGRGIRDSAPLPITPRARPVDRSTDWQSVDNINAKGRKQLNTLLNKEGLVVESLALSANRAELRVRNERYITTAQAYGRAARAMAFVMPDSVDTFVITPVEQGLPVASMTINRDQLEKFENDPNGIVKSARAFDLSDARKLPSIGELDPELYPDFTWSLAPYVSIKVFDSDDPFAITGGLRLRGDLDISPGFSISGSISKKLIKNDFEPSPSESNLPAVRTDIGQYNRQGDPSLDRLTADYLFKLSPAVYGRVSAGYLEKMYGGVSAEVLYKPVEQNWGLGAEINYVKQRDFDMRLGFRDYSVVTGHVSGYLDMNNGFALQLDAGRYLAGDVGATFSIDRTFDNGWKVGAYATLTDVPAEDFGEGSFDKGVRMEIPLSWAIGTSSKKTVNNTLTSLTRDGGARLNVENRLYPIVKDYHTNAVSGSWGRFWR</sequence>
<organism evidence="2 3">
    <name type="scientific">Paramylibacter kogurei</name>
    <dbReference type="NCBI Taxonomy" id="1889778"/>
    <lineage>
        <taxon>Bacteria</taxon>
        <taxon>Pseudomonadati</taxon>
        <taxon>Pseudomonadota</taxon>
        <taxon>Alphaproteobacteria</taxon>
        <taxon>Rhodobacterales</taxon>
        <taxon>Paracoccaceae</taxon>
        <taxon>Paramylibacter</taxon>
    </lineage>
</organism>
<evidence type="ECO:0000313" key="2">
    <source>
        <dbReference type="EMBL" id="PIB26647.1"/>
    </source>
</evidence>
<dbReference type="InterPro" id="IPR010344">
    <property type="entry name" value="YbjH"/>
</dbReference>
<feature type="region of interest" description="Disordered" evidence="1">
    <location>
        <begin position="261"/>
        <end position="284"/>
    </location>
</feature>
<evidence type="ECO:0000313" key="3">
    <source>
        <dbReference type="Proteomes" id="UP000231516"/>
    </source>
</evidence>
<dbReference type="EMBL" id="MDGM01000003">
    <property type="protein sequence ID" value="PIB26647.1"/>
    <property type="molecule type" value="Genomic_DNA"/>
</dbReference>
<name>A0A2G5KAU2_9RHOB</name>
<dbReference type="Pfam" id="PF06082">
    <property type="entry name" value="YjbH"/>
    <property type="match status" value="1"/>
</dbReference>
<protein>
    <recommendedName>
        <fullName evidence="4">YjbH domain-containing protein</fullName>
    </recommendedName>
</protein>
<reference evidence="2 3" key="1">
    <citation type="submission" date="2016-08" db="EMBL/GenBank/DDBJ databases">
        <title>Draft genome of Amylibacter sp. strain 4G11.</title>
        <authorList>
            <person name="Wong S.-K."/>
            <person name="Hamasaki K."/>
            <person name="Yoshizawa S."/>
        </authorList>
    </citation>
    <scope>NUCLEOTIDE SEQUENCE [LARGE SCALE GENOMIC DNA]</scope>
    <source>
        <strain evidence="2 3">4G11</strain>
    </source>
</reference>
<comment type="caution">
    <text evidence="2">The sequence shown here is derived from an EMBL/GenBank/DDBJ whole genome shotgun (WGS) entry which is preliminary data.</text>
</comment>
<evidence type="ECO:0008006" key="4">
    <source>
        <dbReference type="Google" id="ProtNLM"/>
    </source>
</evidence>
<keyword evidence="3" id="KW-1185">Reference proteome</keyword>
<evidence type="ECO:0000256" key="1">
    <source>
        <dbReference type="SAM" id="MobiDB-lite"/>
    </source>
</evidence>
<accession>A0A2G5KAU2</accession>
<dbReference type="Proteomes" id="UP000231516">
    <property type="component" value="Unassembled WGS sequence"/>
</dbReference>